<evidence type="ECO:0000259" key="8">
    <source>
        <dbReference type="Pfam" id="PF14322"/>
    </source>
</evidence>
<evidence type="ECO:0000256" key="4">
    <source>
        <dbReference type="ARBA" id="ARBA00023136"/>
    </source>
</evidence>
<dbReference type="OrthoDB" id="630434at2"/>
<evidence type="ECO:0000259" key="7">
    <source>
        <dbReference type="Pfam" id="PF07980"/>
    </source>
</evidence>
<comment type="subcellular location">
    <subcellularLocation>
        <location evidence="1">Cell outer membrane</location>
    </subcellularLocation>
</comment>
<dbReference type="Proteomes" id="UP000279227">
    <property type="component" value="Chromosome"/>
</dbReference>
<dbReference type="AlphaFoldDB" id="A0A3S4NWL0"/>
<evidence type="ECO:0000256" key="5">
    <source>
        <dbReference type="ARBA" id="ARBA00023237"/>
    </source>
</evidence>
<feature type="signal peptide" evidence="6">
    <location>
        <begin position="1"/>
        <end position="23"/>
    </location>
</feature>
<evidence type="ECO:0000256" key="1">
    <source>
        <dbReference type="ARBA" id="ARBA00004442"/>
    </source>
</evidence>
<evidence type="ECO:0000313" key="9">
    <source>
        <dbReference type="EMBL" id="VEE10114.1"/>
    </source>
</evidence>
<dbReference type="Pfam" id="PF07980">
    <property type="entry name" value="SusD_RagB"/>
    <property type="match status" value="1"/>
</dbReference>
<dbReference type="STRING" id="525257.HMPREF0204_10652"/>
<evidence type="ECO:0000256" key="6">
    <source>
        <dbReference type="SAM" id="SignalP"/>
    </source>
</evidence>
<dbReference type="InterPro" id="IPR033985">
    <property type="entry name" value="SusD-like_N"/>
</dbReference>
<feature type="domain" description="RagB/SusD" evidence="7">
    <location>
        <begin position="368"/>
        <end position="505"/>
    </location>
</feature>
<dbReference type="KEGG" id="cgle:NCTC11432_03689"/>
<proteinExistence type="inferred from homology"/>
<keyword evidence="4" id="KW-0472">Membrane</keyword>
<evidence type="ECO:0000256" key="2">
    <source>
        <dbReference type="ARBA" id="ARBA00006275"/>
    </source>
</evidence>
<dbReference type="GeneID" id="93019251"/>
<gene>
    <name evidence="9" type="ORF">NCTC11432_03689</name>
</gene>
<dbReference type="GO" id="GO:0009279">
    <property type="term" value="C:cell outer membrane"/>
    <property type="evidence" value="ECO:0007669"/>
    <property type="project" value="UniProtKB-SubCell"/>
</dbReference>
<dbReference type="InterPro" id="IPR012944">
    <property type="entry name" value="SusD_RagB_dom"/>
</dbReference>
<dbReference type="InterPro" id="IPR011990">
    <property type="entry name" value="TPR-like_helical_dom_sf"/>
</dbReference>
<sequence>MNKIYKKALVIAVCLSSVGFTLNSCKDAIDIEQPGLLDDATLFTSVSNLNDYLVGSVYANMDTNNDIYFSAVFTDEVKPGAGSGGQEYEIHRYFIDPTTGLTTGIWAQHYLVINRVNRLLAGAANIKPANAEETKQYNYVVAQARAIRAFCYLQLETFFAPDMKDPNGLGVLLLKDVPAVDIKLPRSKNQDVYDFIEADLDYARSILTSYATLPYPTTPATPLNRYYVNKRFVNAVAARFNLYRGNYVLAKQYAQDVISNSGLSLTAASAYPNMWNDTSEGEIIFALNRLATGNGSSIGTRWNTNSSSITGNPMWALGRNLFNIINTTPGDIRRTVYIDPSSIIDPNYLTSTSPRDTDQLVIDKYPGKTSAATRNDLKVFRLSEMYFILAECETAANNFAGAAALIQQVRAKRNTTGTAPLPVYASSTAAYADILKERRVDLALEGHRYIDLKRLANAAGVTMDRNQTDDVVTVTNLPNNSYKYTLPIPVQEINLNPQIQQNPGY</sequence>
<name>A0A3S4NWL0_CHRGE</name>
<keyword evidence="5" id="KW-0998">Cell outer membrane</keyword>
<organism evidence="9 10">
    <name type="scientific">Chryseobacterium gleum</name>
    <name type="common">Flavobacterium gleum</name>
    <dbReference type="NCBI Taxonomy" id="250"/>
    <lineage>
        <taxon>Bacteria</taxon>
        <taxon>Pseudomonadati</taxon>
        <taxon>Bacteroidota</taxon>
        <taxon>Flavobacteriia</taxon>
        <taxon>Flavobacteriales</taxon>
        <taxon>Weeksellaceae</taxon>
        <taxon>Chryseobacterium group</taxon>
        <taxon>Chryseobacterium</taxon>
    </lineage>
</organism>
<dbReference type="RefSeq" id="WP_002982968.1">
    <property type="nucleotide sequence ID" value="NZ_CP068486.1"/>
</dbReference>
<accession>A0A3S4NWL0</accession>
<feature type="chain" id="PRO_5018563428" evidence="6">
    <location>
        <begin position="24"/>
        <end position="505"/>
    </location>
</feature>
<comment type="similarity">
    <text evidence="2">Belongs to the SusD family.</text>
</comment>
<dbReference type="EMBL" id="LR134289">
    <property type="protein sequence ID" value="VEE10114.1"/>
    <property type="molecule type" value="Genomic_DNA"/>
</dbReference>
<dbReference type="SUPFAM" id="SSF48452">
    <property type="entry name" value="TPR-like"/>
    <property type="match status" value="1"/>
</dbReference>
<keyword evidence="3 6" id="KW-0732">Signal</keyword>
<reference evidence="9 10" key="1">
    <citation type="submission" date="2018-12" db="EMBL/GenBank/DDBJ databases">
        <authorList>
            <consortium name="Pathogen Informatics"/>
        </authorList>
    </citation>
    <scope>NUCLEOTIDE SEQUENCE [LARGE SCALE GENOMIC DNA]</scope>
    <source>
        <strain evidence="9 10">NCTC11432</strain>
    </source>
</reference>
<dbReference type="Pfam" id="PF14322">
    <property type="entry name" value="SusD-like_3"/>
    <property type="match status" value="1"/>
</dbReference>
<evidence type="ECO:0000256" key="3">
    <source>
        <dbReference type="ARBA" id="ARBA00022729"/>
    </source>
</evidence>
<dbReference type="Gene3D" id="1.25.40.390">
    <property type="match status" value="1"/>
</dbReference>
<evidence type="ECO:0000313" key="10">
    <source>
        <dbReference type="Proteomes" id="UP000279227"/>
    </source>
</evidence>
<feature type="domain" description="SusD-like N-terminal" evidence="8">
    <location>
        <begin position="47"/>
        <end position="210"/>
    </location>
</feature>
<protein>
    <submittedName>
        <fullName evidence="9">SusD family</fullName>
    </submittedName>
</protein>